<dbReference type="NCBIfam" id="TIGR00329">
    <property type="entry name" value="gcp_kae1"/>
    <property type="match status" value="1"/>
</dbReference>
<sequence length="414" mass="46158">MLRFKGLKQYYSYLPLCRLARNYRVLAIETSCDDTSVCLIDRPGRDSPPVLLAHKKHSLDTTETGGIIPLKAHLLHQQMTAYTVNEILQPIRDDAYTRQNGGKPVDVICATRGPGMGSSLAAGYDVAKGLSVALDVPLVGVHHMLGHLLTPRMFSWNGKALSVPLPQFPFLSLLASGGHTMLVLSESLLKHKIIANTLDIAAGDILDKCARELGLKGIMLARVMESFINENNDPTIDKKYPALRLPEPLKNTKDRINIPAFSFAPFISSLRSNLNEIYPGYTPTTLVDLASEQHRRQMASEIQTSVFNHIIQRIKNMEKDNPENLLHIKDLVLSGGVGANQTFRRMLRDLLPHIDTFHFPDPKWCSDNAVMIGWAGIELYESGLTSDIQTYSVPRWSLENLMALDGWVRDGKKL</sequence>
<accession>A0A1E3PIV4</accession>
<dbReference type="GO" id="GO:0005739">
    <property type="term" value="C:mitochondrion"/>
    <property type="evidence" value="ECO:0007669"/>
    <property type="project" value="UniProtKB-SubCell"/>
</dbReference>
<dbReference type="InterPro" id="IPR022450">
    <property type="entry name" value="TsaD"/>
</dbReference>
<comment type="cofactor">
    <cofactor evidence="7">
        <name>a divalent metal cation</name>
        <dbReference type="ChEBI" id="CHEBI:60240"/>
    </cofactor>
    <text evidence="7">Binds 1 divalent metal cation per subunit.</text>
</comment>
<evidence type="ECO:0000256" key="1">
    <source>
        <dbReference type="ARBA" id="ARBA00012156"/>
    </source>
</evidence>
<keyword evidence="5 7" id="KW-0012">Acyltransferase</keyword>
<evidence type="ECO:0000256" key="6">
    <source>
        <dbReference type="ARBA" id="ARBA00048117"/>
    </source>
</evidence>
<dbReference type="GO" id="GO:0006508">
    <property type="term" value="P:proteolysis"/>
    <property type="evidence" value="ECO:0007669"/>
    <property type="project" value="UniProtKB-KW"/>
</dbReference>
<dbReference type="GO" id="GO:0046872">
    <property type="term" value="F:metal ion binding"/>
    <property type="evidence" value="ECO:0007669"/>
    <property type="project" value="UniProtKB-KW"/>
</dbReference>
<evidence type="ECO:0000256" key="5">
    <source>
        <dbReference type="ARBA" id="ARBA00023315"/>
    </source>
</evidence>
<evidence type="ECO:0000259" key="8">
    <source>
        <dbReference type="Pfam" id="PF00814"/>
    </source>
</evidence>
<dbReference type="PRINTS" id="PR00789">
    <property type="entry name" value="OSIALOPTASE"/>
</dbReference>
<keyword evidence="10" id="KW-1185">Reference proteome</keyword>
<dbReference type="PANTHER" id="PTHR11735">
    <property type="entry name" value="TRNA N6-ADENOSINE THREONYLCARBAMOYLTRANSFERASE"/>
    <property type="match status" value="1"/>
</dbReference>
<dbReference type="PROSITE" id="PS01016">
    <property type="entry name" value="GLYCOPROTEASE"/>
    <property type="match status" value="1"/>
</dbReference>
<dbReference type="Gene3D" id="3.30.420.40">
    <property type="match status" value="2"/>
</dbReference>
<dbReference type="GO" id="GO:0008233">
    <property type="term" value="F:peptidase activity"/>
    <property type="evidence" value="ECO:0007669"/>
    <property type="project" value="UniProtKB-KW"/>
</dbReference>
<dbReference type="GO" id="GO:0072670">
    <property type="term" value="P:mitochondrial tRNA threonylcarbamoyladenosine modification"/>
    <property type="evidence" value="ECO:0007669"/>
    <property type="project" value="TreeGrafter"/>
</dbReference>
<dbReference type="InterPro" id="IPR017861">
    <property type="entry name" value="KAE1/TsaD"/>
</dbReference>
<evidence type="ECO:0000313" key="10">
    <source>
        <dbReference type="Proteomes" id="UP000095009"/>
    </source>
</evidence>
<keyword evidence="2 7" id="KW-0808">Transferase</keyword>
<keyword evidence="3 7" id="KW-0819">tRNA processing</keyword>
<evidence type="ECO:0000256" key="2">
    <source>
        <dbReference type="ARBA" id="ARBA00022679"/>
    </source>
</evidence>
<dbReference type="SUPFAM" id="SSF53067">
    <property type="entry name" value="Actin-like ATPase domain"/>
    <property type="match status" value="2"/>
</dbReference>
<evidence type="ECO:0000313" key="9">
    <source>
        <dbReference type="EMBL" id="ODQ65134.1"/>
    </source>
</evidence>
<dbReference type="InterPro" id="IPR017860">
    <property type="entry name" value="Peptidase_M22_CS"/>
</dbReference>
<organism evidence="9 10">
    <name type="scientific">Nadsonia fulvescens var. elongata DSM 6958</name>
    <dbReference type="NCBI Taxonomy" id="857566"/>
    <lineage>
        <taxon>Eukaryota</taxon>
        <taxon>Fungi</taxon>
        <taxon>Dikarya</taxon>
        <taxon>Ascomycota</taxon>
        <taxon>Saccharomycotina</taxon>
        <taxon>Dipodascomycetes</taxon>
        <taxon>Dipodascales</taxon>
        <taxon>Dipodascales incertae sedis</taxon>
        <taxon>Nadsonia</taxon>
    </lineage>
</organism>
<evidence type="ECO:0000256" key="3">
    <source>
        <dbReference type="ARBA" id="ARBA00022694"/>
    </source>
</evidence>
<protein>
    <recommendedName>
        <fullName evidence="1">N(6)-L-threonylcarbamoyladenine synthase</fullName>
        <ecNumber evidence="1">2.3.1.234</ecNumber>
    </recommendedName>
</protein>
<evidence type="ECO:0000256" key="7">
    <source>
        <dbReference type="HAMAP-Rule" id="MF_03179"/>
    </source>
</evidence>
<keyword evidence="9" id="KW-0378">Hydrolase</keyword>
<dbReference type="AlphaFoldDB" id="A0A1E3PIV4"/>
<name>A0A1E3PIV4_9ASCO</name>
<dbReference type="OrthoDB" id="10259622at2759"/>
<dbReference type="EC" id="2.3.1.234" evidence="1"/>
<dbReference type="STRING" id="857566.A0A1E3PIV4"/>
<dbReference type="Proteomes" id="UP000095009">
    <property type="component" value="Unassembled WGS sequence"/>
</dbReference>
<comment type="function">
    <text evidence="7">Required for the formation of a threonylcarbamoyl group on adenosine at position 37 (t(6)A37) in mitochondrial tRNAs that read codons beginning with adenine. Probably involved in the transfer of the threonylcarbamoyl moiety of threonylcarbamoyl-AMP (TC-AMP) to the N6 group of A37. Involved in mitochondrial genome maintenance.</text>
</comment>
<dbReference type="HAMAP" id="MF_01445">
    <property type="entry name" value="TsaD"/>
    <property type="match status" value="1"/>
</dbReference>
<evidence type="ECO:0000256" key="4">
    <source>
        <dbReference type="ARBA" id="ARBA00022723"/>
    </source>
</evidence>
<comment type="similarity">
    <text evidence="7">Belongs to the KAE1 / TsaD family.</text>
</comment>
<keyword evidence="4 7" id="KW-0479">Metal-binding</keyword>
<dbReference type="Pfam" id="PF00814">
    <property type="entry name" value="TsaD"/>
    <property type="match status" value="1"/>
</dbReference>
<keyword evidence="7" id="KW-0496">Mitochondrion</keyword>
<proteinExistence type="inferred from homology"/>
<dbReference type="InterPro" id="IPR000905">
    <property type="entry name" value="Gcp-like_dom"/>
</dbReference>
<comment type="subunit">
    <text evidence="7">Homodimer.</text>
</comment>
<dbReference type="PANTHER" id="PTHR11735:SF6">
    <property type="entry name" value="TRNA N6-ADENOSINE THREONYLCARBAMOYLTRANSFERASE, MITOCHONDRIAL"/>
    <property type="match status" value="1"/>
</dbReference>
<dbReference type="GO" id="GO:0061711">
    <property type="term" value="F:tRNA N(6)-L-threonylcarbamoyladenine synthase activity"/>
    <property type="evidence" value="ECO:0007669"/>
    <property type="project" value="UniProtKB-EC"/>
</dbReference>
<dbReference type="InterPro" id="IPR043129">
    <property type="entry name" value="ATPase_NBD"/>
</dbReference>
<feature type="domain" description="Gcp-like" evidence="8">
    <location>
        <begin position="52"/>
        <end position="374"/>
    </location>
</feature>
<dbReference type="EMBL" id="KV454410">
    <property type="protein sequence ID" value="ODQ65134.1"/>
    <property type="molecule type" value="Genomic_DNA"/>
</dbReference>
<reference evidence="9 10" key="1">
    <citation type="journal article" date="2016" name="Proc. Natl. Acad. Sci. U.S.A.">
        <title>Comparative genomics of biotechnologically important yeasts.</title>
        <authorList>
            <person name="Riley R."/>
            <person name="Haridas S."/>
            <person name="Wolfe K.H."/>
            <person name="Lopes M.R."/>
            <person name="Hittinger C.T."/>
            <person name="Goeker M."/>
            <person name="Salamov A.A."/>
            <person name="Wisecaver J.H."/>
            <person name="Long T.M."/>
            <person name="Calvey C.H."/>
            <person name="Aerts A.L."/>
            <person name="Barry K.W."/>
            <person name="Choi C."/>
            <person name="Clum A."/>
            <person name="Coughlan A.Y."/>
            <person name="Deshpande S."/>
            <person name="Douglass A.P."/>
            <person name="Hanson S.J."/>
            <person name="Klenk H.-P."/>
            <person name="LaButti K.M."/>
            <person name="Lapidus A."/>
            <person name="Lindquist E.A."/>
            <person name="Lipzen A.M."/>
            <person name="Meier-Kolthoff J.P."/>
            <person name="Ohm R.A."/>
            <person name="Otillar R.P."/>
            <person name="Pangilinan J.L."/>
            <person name="Peng Y."/>
            <person name="Rokas A."/>
            <person name="Rosa C.A."/>
            <person name="Scheuner C."/>
            <person name="Sibirny A.A."/>
            <person name="Slot J.C."/>
            <person name="Stielow J.B."/>
            <person name="Sun H."/>
            <person name="Kurtzman C.P."/>
            <person name="Blackwell M."/>
            <person name="Grigoriev I.V."/>
            <person name="Jeffries T.W."/>
        </authorList>
    </citation>
    <scope>NUCLEOTIDE SEQUENCE [LARGE SCALE GENOMIC DNA]</scope>
    <source>
        <strain evidence="9 10">DSM 6958</strain>
    </source>
</reference>
<gene>
    <name evidence="7" type="primary">QRI7</name>
    <name evidence="9" type="ORF">NADFUDRAFT_70661</name>
</gene>
<keyword evidence="9" id="KW-0645">Protease</keyword>
<comment type="subcellular location">
    <subcellularLocation>
        <location evidence="7">Mitochondrion</location>
    </subcellularLocation>
</comment>
<comment type="catalytic activity">
    <reaction evidence="6 7">
        <text>L-threonylcarbamoyladenylate + adenosine(37) in tRNA = N(6)-L-threonylcarbamoyladenosine(37) in tRNA + AMP + H(+)</text>
        <dbReference type="Rhea" id="RHEA:37059"/>
        <dbReference type="Rhea" id="RHEA-COMP:10162"/>
        <dbReference type="Rhea" id="RHEA-COMP:10163"/>
        <dbReference type="ChEBI" id="CHEBI:15378"/>
        <dbReference type="ChEBI" id="CHEBI:73682"/>
        <dbReference type="ChEBI" id="CHEBI:74411"/>
        <dbReference type="ChEBI" id="CHEBI:74418"/>
        <dbReference type="ChEBI" id="CHEBI:456215"/>
        <dbReference type="EC" id="2.3.1.234"/>
    </reaction>
</comment>